<gene>
    <name evidence="1" type="ORF">QWZ18_31520</name>
</gene>
<protein>
    <submittedName>
        <fullName evidence="1">Uncharacterized protein</fullName>
    </submittedName>
</protein>
<dbReference type="EMBL" id="JAUFPT010000157">
    <property type="protein sequence ID" value="MDN3575113.1"/>
    <property type="molecule type" value="Genomic_DNA"/>
</dbReference>
<evidence type="ECO:0000313" key="2">
    <source>
        <dbReference type="Proteomes" id="UP001244297"/>
    </source>
</evidence>
<reference evidence="2" key="1">
    <citation type="journal article" date="2019" name="Int. J. Syst. Evol. Microbiol.">
        <title>The Global Catalogue of Microorganisms (GCM) 10K type strain sequencing project: providing services to taxonomists for standard genome sequencing and annotation.</title>
        <authorList>
            <consortium name="The Broad Institute Genomics Platform"/>
            <consortium name="The Broad Institute Genome Sequencing Center for Infectious Disease"/>
            <person name="Wu L."/>
            <person name="Ma J."/>
        </authorList>
    </citation>
    <scope>NUCLEOTIDE SEQUENCE [LARGE SCALE GENOMIC DNA]</scope>
    <source>
        <strain evidence="2">CECT 7806</strain>
    </source>
</reference>
<dbReference type="RefSeq" id="WP_238294220.1">
    <property type="nucleotide sequence ID" value="NZ_BPQS01000110.1"/>
</dbReference>
<accession>A0ABT8B0R8</accession>
<dbReference type="Proteomes" id="UP001244297">
    <property type="component" value="Unassembled WGS sequence"/>
</dbReference>
<keyword evidence="2" id="KW-1185">Reference proteome</keyword>
<organism evidence="1 2">
    <name type="scientific">Methylobacterium longum</name>
    <dbReference type="NCBI Taxonomy" id="767694"/>
    <lineage>
        <taxon>Bacteria</taxon>
        <taxon>Pseudomonadati</taxon>
        <taxon>Pseudomonadota</taxon>
        <taxon>Alphaproteobacteria</taxon>
        <taxon>Hyphomicrobiales</taxon>
        <taxon>Methylobacteriaceae</taxon>
        <taxon>Methylobacterium</taxon>
    </lineage>
</organism>
<comment type="caution">
    <text evidence="1">The sequence shown here is derived from an EMBL/GenBank/DDBJ whole genome shotgun (WGS) entry which is preliminary data.</text>
</comment>
<name>A0ABT8B0R8_9HYPH</name>
<evidence type="ECO:0000313" key="1">
    <source>
        <dbReference type="EMBL" id="MDN3575113.1"/>
    </source>
</evidence>
<sequence>MNNNSDPTEYDIRQEGSGWTVYNTKTGKPVRLNDAAQVGLSREVATEILRMLREFQPGRDVSQEG</sequence>
<proteinExistence type="predicted"/>